<evidence type="ECO:0000256" key="1">
    <source>
        <dbReference type="ARBA" id="ARBA00003195"/>
    </source>
</evidence>
<dbReference type="FunCoup" id="A0A7M7T5X0">
    <property type="interactions" value="1594"/>
</dbReference>
<dbReference type="PANTHER" id="PTHR12653">
    <property type="entry name" value="NADH-UBIQUINONE OXIDOREDUCTASE 13 KD-B SUBUNIT"/>
    <property type="match status" value="1"/>
</dbReference>
<dbReference type="Proteomes" id="UP000007110">
    <property type="component" value="Unassembled WGS sequence"/>
</dbReference>
<dbReference type="Pfam" id="PF04716">
    <property type="entry name" value="ETC_C1_NDUFA5"/>
    <property type="match status" value="1"/>
</dbReference>
<comment type="subunit">
    <text evidence="4">Complex I is composed of 45 different subunits.</text>
</comment>
<dbReference type="OrthoDB" id="286811at2759"/>
<keyword evidence="6" id="KW-0679">Respiratory chain</keyword>
<evidence type="ECO:0000256" key="5">
    <source>
        <dbReference type="ARBA" id="ARBA00022448"/>
    </source>
</evidence>
<dbReference type="PANTHER" id="PTHR12653:SF0">
    <property type="entry name" value="NADH DEHYDROGENASE [UBIQUINONE] 1 ALPHA SUBCOMPLEX SUBUNIT 5"/>
    <property type="match status" value="1"/>
</dbReference>
<comment type="subcellular location">
    <subcellularLocation>
        <location evidence="2">Mitochondrion inner membrane</location>
        <topology evidence="2">Peripheral membrane protein</topology>
        <orientation evidence="2">Matrix side</orientation>
    </subcellularLocation>
</comment>
<dbReference type="InParanoid" id="A0A7M7T5X0"/>
<dbReference type="GO" id="GO:0045271">
    <property type="term" value="C:respiratory chain complex I"/>
    <property type="evidence" value="ECO:0000318"/>
    <property type="project" value="GO_Central"/>
</dbReference>
<accession>A0A7M7T5X0</accession>
<keyword evidence="8" id="KW-0249">Electron transport</keyword>
<dbReference type="CTD" id="4698"/>
<keyword evidence="9" id="KW-0496">Mitochondrion</keyword>
<keyword evidence="12" id="KW-1185">Reference proteome</keyword>
<dbReference type="InterPro" id="IPR006806">
    <property type="entry name" value="NDUFA5"/>
</dbReference>
<evidence type="ECO:0000256" key="10">
    <source>
        <dbReference type="ARBA" id="ARBA00023136"/>
    </source>
</evidence>
<reference evidence="12" key="1">
    <citation type="submission" date="2015-02" db="EMBL/GenBank/DDBJ databases">
        <title>Genome sequencing for Strongylocentrotus purpuratus.</title>
        <authorList>
            <person name="Murali S."/>
            <person name="Liu Y."/>
            <person name="Vee V."/>
            <person name="English A."/>
            <person name="Wang M."/>
            <person name="Skinner E."/>
            <person name="Han Y."/>
            <person name="Muzny D.M."/>
            <person name="Worley K.C."/>
            <person name="Gibbs R.A."/>
        </authorList>
    </citation>
    <scope>NUCLEOTIDE SEQUENCE</scope>
</reference>
<sequence length="115" mass="12814">MSGAIKKTTGLVGLAVEANPHEKLKILYNKILSAVKQMPKEASYRLYTEQVVNDRLSVVQSEGNAEKVEQKLNAGQIEEVVLQAEAELSLARKMAAWKSWEPLRGDAPPGQWKWP</sequence>
<dbReference type="GeneID" id="585599"/>
<comment type="function">
    <text evidence="1">Accessory subunit of the mitochondrial membrane respiratory chain NADH dehydrogenase (Complex I), that is believed not to be involved in catalysis. Complex I functions in the transfer of electrons from NADH to the respiratory chain. The immediate electron acceptor for the enzyme is believed to be ubiquinone.</text>
</comment>
<dbReference type="OMA" id="ENQWKWP"/>
<evidence type="ECO:0000256" key="7">
    <source>
        <dbReference type="ARBA" id="ARBA00022792"/>
    </source>
</evidence>
<keyword evidence="7" id="KW-0999">Mitochondrion inner membrane</keyword>
<organism evidence="11 12">
    <name type="scientific">Strongylocentrotus purpuratus</name>
    <name type="common">Purple sea urchin</name>
    <dbReference type="NCBI Taxonomy" id="7668"/>
    <lineage>
        <taxon>Eukaryota</taxon>
        <taxon>Metazoa</taxon>
        <taxon>Echinodermata</taxon>
        <taxon>Eleutherozoa</taxon>
        <taxon>Echinozoa</taxon>
        <taxon>Echinoidea</taxon>
        <taxon>Euechinoidea</taxon>
        <taxon>Echinacea</taxon>
        <taxon>Camarodonta</taxon>
        <taxon>Echinidea</taxon>
        <taxon>Strongylocentrotidae</taxon>
        <taxon>Strongylocentrotus</taxon>
    </lineage>
</organism>
<keyword evidence="10" id="KW-0472">Membrane</keyword>
<protein>
    <recommendedName>
        <fullName evidence="13">NADH dehydrogenase [ubiquinone] 1 alpha subcomplex subunit 5</fullName>
    </recommendedName>
</protein>
<evidence type="ECO:0000313" key="11">
    <source>
        <dbReference type="EnsemblMetazoa" id="XP_030856254"/>
    </source>
</evidence>
<dbReference type="RefSeq" id="XP_030856254.1">
    <property type="nucleotide sequence ID" value="XM_031000394.1"/>
</dbReference>
<evidence type="ECO:0000256" key="9">
    <source>
        <dbReference type="ARBA" id="ARBA00023128"/>
    </source>
</evidence>
<name>A0A7M7T5X0_STRPU</name>
<reference evidence="11" key="2">
    <citation type="submission" date="2021-01" db="UniProtKB">
        <authorList>
            <consortium name="EnsemblMetazoa"/>
        </authorList>
    </citation>
    <scope>IDENTIFICATION</scope>
</reference>
<proteinExistence type="inferred from homology"/>
<dbReference type="GO" id="GO:0005743">
    <property type="term" value="C:mitochondrial inner membrane"/>
    <property type="evidence" value="ECO:0007669"/>
    <property type="project" value="UniProtKB-SubCell"/>
</dbReference>
<dbReference type="EnsemblMetazoa" id="XM_031000394">
    <property type="protein sequence ID" value="XP_030856254"/>
    <property type="gene ID" value="LOC585599"/>
</dbReference>
<evidence type="ECO:0000313" key="12">
    <source>
        <dbReference type="Proteomes" id="UP000007110"/>
    </source>
</evidence>
<evidence type="ECO:0000256" key="6">
    <source>
        <dbReference type="ARBA" id="ARBA00022660"/>
    </source>
</evidence>
<evidence type="ECO:0008006" key="13">
    <source>
        <dbReference type="Google" id="ProtNLM"/>
    </source>
</evidence>
<evidence type="ECO:0000256" key="4">
    <source>
        <dbReference type="ARBA" id="ARBA00011533"/>
    </source>
</evidence>
<evidence type="ECO:0000256" key="2">
    <source>
        <dbReference type="ARBA" id="ARBA00004443"/>
    </source>
</evidence>
<keyword evidence="5" id="KW-0813">Transport</keyword>
<evidence type="ECO:0000256" key="8">
    <source>
        <dbReference type="ARBA" id="ARBA00022982"/>
    </source>
</evidence>
<dbReference type="KEGG" id="spu:585599"/>
<evidence type="ECO:0000256" key="3">
    <source>
        <dbReference type="ARBA" id="ARBA00010261"/>
    </source>
</evidence>
<comment type="similarity">
    <text evidence="3">Belongs to the complex I NDUFA5 subunit family.</text>
</comment>
<dbReference type="AlphaFoldDB" id="A0A7M7T5X0"/>
<dbReference type="GO" id="GO:0022904">
    <property type="term" value="P:respiratory electron transport chain"/>
    <property type="evidence" value="ECO:0000318"/>
    <property type="project" value="GO_Central"/>
</dbReference>